<dbReference type="GO" id="GO:0019799">
    <property type="term" value="F:tubulin N-acetyltransferase activity"/>
    <property type="evidence" value="ECO:0007669"/>
    <property type="project" value="InterPro"/>
</dbReference>
<dbReference type="AlphaFoldDB" id="A0A183UQV9"/>
<dbReference type="Pfam" id="PF05301">
    <property type="entry name" value="Acetyltransf_16"/>
    <property type="match status" value="2"/>
</dbReference>
<dbReference type="GO" id="GO:0005874">
    <property type="term" value="C:microtubule"/>
    <property type="evidence" value="ECO:0007669"/>
    <property type="project" value="InterPro"/>
</dbReference>
<feature type="domain" description="N-acetyltransferase" evidence="3">
    <location>
        <begin position="70"/>
        <end position="191"/>
    </location>
</feature>
<dbReference type="InterPro" id="IPR038746">
    <property type="entry name" value="Atat"/>
</dbReference>
<dbReference type="Gene3D" id="3.40.630.30">
    <property type="match status" value="2"/>
</dbReference>
<keyword evidence="2" id="KW-0012">Acyltransferase</keyword>
<name>A0A183UQV9_TOXCA</name>
<protein>
    <submittedName>
        <fullName evidence="5">N-acetyltransferase domain-containing protein</fullName>
    </submittedName>
</protein>
<dbReference type="PANTHER" id="PTHR12327:SF0">
    <property type="entry name" value="ALPHA-TUBULIN N-ACETYLTRANSFERASE 1"/>
    <property type="match status" value="1"/>
</dbReference>
<evidence type="ECO:0000313" key="4">
    <source>
        <dbReference type="Proteomes" id="UP000050794"/>
    </source>
</evidence>
<proteinExistence type="predicted"/>
<evidence type="ECO:0000256" key="2">
    <source>
        <dbReference type="ARBA" id="ARBA00023315"/>
    </source>
</evidence>
<reference evidence="5" key="1">
    <citation type="submission" date="2016-06" db="UniProtKB">
        <authorList>
            <consortium name="WormBaseParasite"/>
        </authorList>
    </citation>
    <scope>IDENTIFICATION</scope>
</reference>
<sequence>MIVIGFAWIAHSILEQADKVCLTGLVESEQSGRLKVKIRLEIRNDLSHKPLEGQLADKKIYRLLVTSGLMKCNRPGTISMGLLDTFPLLEPYMPLKDARLYSAIDELALLSAKAMQLRQPLTTCEKIVNADNVLYIMWEKDEQKGVSRLIGMLKVGRKQLFLYDREMKTYEGELLALLDFYVHFSYQRQGYVTLLAFMAKHYGLTDAIWQNTNFVVFPQLFGAITVDDASAPEGWRRPSTPRHIGRGATDTRWLEHAITGHPAKGNSTGSPVECDSSAAGTFTNRANQARLRKAHILSSKPLW</sequence>
<dbReference type="Proteomes" id="UP000050794">
    <property type="component" value="Unassembled WGS sequence"/>
</dbReference>
<evidence type="ECO:0000259" key="3">
    <source>
        <dbReference type="PROSITE" id="PS51730"/>
    </source>
</evidence>
<dbReference type="WBParaSite" id="TCNE_0001087901-mRNA-1">
    <property type="protein sequence ID" value="TCNE_0001087901-mRNA-1"/>
    <property type="gene ID" value="TCNE_0001087901"/>
</dbReference>
<keyword evidence="4" id="KW-1185">Reference proteome</keyword>
<dbReference type="PROSITE" id="PS51730">
    <property type="entry name" value="GNAT_ATAT"/>
    <property type="match status" value="1"/>
</dbReference>
<organism evidence="4 5">
    <name type="scientific">Toxocara canis</name>
    <name type="common">Canine roundworm</name>
    <dbReference type="NCBI Taxonomy" id="6265"/>
    <lineage>
        <taxon>Eukaryota</taxon>
        <taxon>Metazoa</taxon>
        <taxon>Ecdysozoa</taxon>
        <taxon>Nematoda</taxon>
        <taxon>Chromadorea</taxon>
        <taxon>Rhabditida</taxon>
        <taxon>Spirurina</taxon>
        <taxon>Ascaridomorpha</taxon>
        <taxon>Ascaridoidea</taxon>
        <taxon>Toxocaridae</taxon>
        <taxon>Toxocara</taxon>
    </lineage>
</organism>
<evidence type="ECO:0000313" key="5">
    <source>
        <dbReference type="WBParaSite" id="TCNE_0001087901-mRNA-1"/>
    </source>
</evidence>
<dbReference type="InterPro" id="IPR007965">
    <property type="entry name" value="GNAT_ATAT"/>
</dbReference>
<evidence type="ECO:0000256" key="1">
    <source>
        <dbReference type="ARBA" id="ARBA00022679"/>
    </source>
</evidence>
<accession>A0A183UQV9</accession>
<keyword evidence="1" id="KW-0808">Transferase</keyword>
<dbReference type="PANTHER" id="PTHR12327">
    <property type="entry name" value="ALPHA-TUBULIN N-ACETYLTRANSFERASE 1"/>
    <property type="match status" value="1"/>
</dbReference>